<name>A0A976FI83_BRELC</name>
<proteinExistence type="predicted"/>
<sequence>MESSLSFSTLNSEFMSESESSSLRWDSEAIDSCKHVLPSSGLHPALENCYRFVQHLKGDAAEKFDLAYHGAVFADFQESVGAEWLKAAAFYNNFGIYSNYKKNQHALQLQ</sequence>
<evidence type="ECO:0000313" key="2">
    <source>
        <dbReference type="Proteomes" id="UP000294530"/>
    </source>
</evidence>
<dbReference type="KEGG" id="blac:94343847"/>
<dbReference type="GeneID" id="94343847"/>
<gene>
    <name evidence="1" type="ORF">CCR75_000068</name>
</gene>
<organism evidence="1 2">
    <name type="scientific">Bremia lactucae</name>
    <name type="common">Lettuce downy mildew</name>
    <dbReference type="NCBI Taxonomy" id="4779"/>
    <lineage>
        <taxon>Eukaryota</taxon>
        <taxon>Sar</taxon>
        <taxon>Stramenopiles</taxon>
        <taxon>Oomycota</taxon>
        <taxon>Peronosporomycetes</taxon>
        <taxon>Peronosporales</taxon>
        <taxon>Peronosporaceae</taxon>
        <taxon>Bremia</taxon>
    </lineage>
</organism>
<keyword evidence="2" id="KW-1185">Reference proteome</keyword>
<accession>A0A976FI83</accession>
<comment type="caution">
    <text evidence="1">The sequence shown here is derived from an EMBL/GenBank/DDBJ whole genome shotgun (WGS) entry which is preliminary data.</text>
</comment>
<protein>
    <submittedName>
        <fullName evidence="1">Uncharacterized protein</fullName>
    </submittedName>
</protein>
<dbReference type="AlphaFoldDB" id="A0A976FI83"/>
<evidence type="ECO:0000313" key="1">
    <source>
        <dbReference type="EMBL" id="TDH67285.1"/>
    </source>
</evidence>
<reference evidence="1 2" key="1">
    <citation type="journal article" date="2021" name="Genome Biol.">
        <title>AFLAP: assembly-free linkage analysis pipeline using k-mers from genome sequencing data.</title>
        <authorList>
            <person name="Fletcher K."/>
            <person name="Zhang L."/>
            <person name="Gil J."/>
            <person name="Han R."/>
            <person name="Cavanaugh K."/>
            <person name="Michelmore R."/>
        </authorList>
    </citation>
    <scope>NUCLEOTIDE SEQUENCE [LARGE SCALE GENOMIC DNA]</scope>
    <source>
        <strain evidence="1 2">SF5</strain>
    </source>
</reference>
<dbReference type="RefSeq" id="XP_067816784.1">
    <property type="nucleotide sequence ID" value="XM_067958176.1"/>
</dbReference>
<dbReference type="EMBL" id="SHOA02000014">
    <property type="protein sequence ID" value="TDH67285.1"/>
    <property type="molecule type" value="Genomic_DNA"/>
</dbReference>
<dbReference type="Proteomes" id="UP000294530">
    <property type="component" value="Unassembled WGS sequence"/>
</dbReference>